<dbReference type="Gramene" id="rna-AYBTSS11_LOCUS565">
    <property type="protein sequence ID" value="CAJ1798196.1"/>
    <property type="gene ID" value="gene-AYBTSS11_LOCUS565"/>
</dbReference>
<evidence type="ECO:0000313" key="2">
    <source>
        <dbReference type="Proteomes" id="UP001189624"/>
    </source>
</evidence>
<accession>A0AA86V8G0</accession>
<dbReference type="AlphaFoldDB" id="A0AA86V8G0"/>
<dbReference type="Proteomes" id="UP001189624">
    <property type="component" value="Chromosome 1"/>
</dbReference>
<organism evidence="1 2">
    <name type="scientific">Sphenostylis stenocarpa</name>
    <dbReference type="NCBI Taxonomy" id="92480"/>
    <lineage>
        <taxon>Eukaryota</taxon>
        <taxon>Viridiplantae</taxon>
        <taxon>Streptophyta</taxon>
        <taxon>Embryophyta</taxon>
        <taxon>Tracheophyta</taxon>
        <taxon>Spermatophyta</taxon>
        <taxon>Magnoliopsida</taxon>
        <taxon>eudicotyledons</taxon>
        <taxon>Gunneridae</taxon>
        <taxon>Pentapetalae</taxon>
        <taxon>rosids</taxon>
        <taxon>fabids</taxon>
        <taxon>Fabales</taxon>
        <taxon>Fabaceae</taxon>
        <taxon>Papilionoideae</taxon>
        <taxon>50 kb inversion clade</taxon>
        <taxon>NPAAA clade</taxon>
        <taxon>indigoferoid/millettioid clade</taxon>
        <taxon>Phaseoleae</taxon>
        <taxon>Sphenostylis</taxon>
    </lineage>
</organism>
<gene>
    <name evidence="1" type="ORF">AYBTSS11_LOCUS565</name>
</gene>
<keyword evidence="2" id="KW-1185">Reference proteome</keyword>
<name>A0AA86V8G0_9FABA</name>
<proteinExistence type="predicted"/>
<evidence type="ECO:0000313" key="1">
    <source>
        <dbReference type="EMBL" id="CAJ1798196.1"/>
    </source>
</evidence>
<dbReference type="EMBL" id="OY731398">
    <property type="protein sequence ID" value="CAJ1798196.1"/>
    <property type="molecule type" value="Genomic_DNA"/>
</dbReference>
<reference evidence="1" key="1">
    <citation type="submission" date="2023-10" db="EMBL/GenBank/DDBJ databases">
        <authorList>
            <person name="Domelevo Entfellner J.-B."/>
        </authorList>
    </citation>
    <scope>NUCLEOTIDE SEQUENCE</scope>
</reference>
<sequence>MVSGIVLDQKFWMKYFKIVKIVDPIIHLSRIVDGDERPSIGYVYAGMQMVKNTIKEMLKRDEYIKSLEFQLQSGNDHGSPNNEDRYFKTDHDADIITHNNKGKGANNHQI</sequence>
<protein>
    <submittedName>
        <fullName evidence="1">Uncharacterized protein</fullName>
    </submittedName>
</protein>